<dbReference type="Proteomes" id="UP000093501">
    <property type="component" value="Unassembled WGS sequence"/>
</dbReference>
<organism evidence="1 2">
    <name type="scientific">Tessaracoccus lapidicaptus</name>
    <dbReference type="NCBI Taxonomy" id="1427523"/>
    <lineage>
        <taxon>Bacteria</taxon>
        <taxon>Bacillati</taxon>
        <taxon>Actinomycetota</taxon>
        <taxon>Actinomycetes</taxon>
        <taxon>Propionibacteriales</taxon>
        <taxon>Propionibacteriaceae</taxon>
        <taxon>Tessaracoccus</taxon>
    </lineage>
</organism>
<reference evidence="2" key="1">
    <citation type="submission" date="2016-07" db="EMBL/GenBank/DDBJ databases">
        <authorList>
            <person name="Florea S."/>
            <person name="Webb J.S."/>
            <person name="Jaromczyk J."/>
            <person name="Schardl C.L."/>
        </authorList>
    </citation>
    <scope>NUCLEOTIDE SEQUENCE [LARGE SCALE GENOMIC DNA]</scope>
    <source>
        <strain evidence="2">IPBSL-7</strain>
    </source>
</reference>
<gene>
    <name evidence="1" type="ORF">BCR15_13670</name>
</gene>
<proteinExistence type="predicted"/>
<dbReference type="EMBL" id="MBQD01000007">
    <property type="protein sequence ID" value="OCL36746.1"/>
    <property type="molecule type" value="Genomic_DNA"/>
</dbReference>
<evidence type="ECO:0000313" key="2">
    <source>
        <dbReference type="Proteomes" id="UP000093501"/>
    </source>
</evidence>
<accession>A0A1C0AR00</accession>
<evidence type="ECO:0000313" key="1">
    <source>
        <dbReference type="EMBL" id="OCL36746.1"/>
    </source>
</evidence>
<dbReference type="AlphaFoldDB" id="A0A1C0AR00"/>
<keyword evidence="2" id="KW-1185">Reference proteome</keyword>
<comment type="caution">
    <text evidence="1">The sequence shown here is derived from an EMBL/GenBank/DDBJ whole genome shotgun (WGS) entry which is preliminary data.</text>
</comment>
<name>A0A1C0AR00_9ACTN</name>
<sequence>MIWVVVAILAVALAGAAALAVYAASLRHKVEDVAAELAVLAGHGAQARALVERLELDRLRRH</sequence>
<dbReference type="RefSeq" id="WP_068750271.1">
    <property type="nucleotide sequence ID" value="NZ_LR214441.1"/>
</dbReference>
<protein>
    <submittedName>
        <fullName evidence="1">Uncharacterized protein</fullName>
    </submittedName>
</protein>